<dbReference type="STRING" id="356660.SAMN05444336_101395"/>
<keyword evidence="3" id="KW-1185">Reference proteome</keyword>
<dbReference type="PANTHER" id="PTHR43081:SF11">
    <property type="entry name" value="BLR2264 PROTEIN"/>
    <property type="match status" value="1"/>
</dbReference>
<evidence type="ECO:0000259" key="1">
    <source>
        <dbReference type="PROSITE" id="PS50125"/>
    </source>
</evidence>
<dbReference type="CDD" id="cd07302">
    <property type="entry name" value="CHD"/>
    <property type="match status" value="1"/>
</dbReference>
<dbReference type="GO" id="GO:0006171">
    <property type="term" value="P:cAMP biosynthetic process"/>
    <property type="evidence" value="ECO:0007669"/>
    <property type="project" value="TreeGrafter"/>
</dbReference>
<name>A0A1H2RLQ1_9RHOB</name>
<gene>
    <name evidence="2" type="ORF">SAMN05444336_101395</name>
</gene>
<dbReference type="OrthoDB" id="4565346at2"/>
<dbReference type="AlphaFoldDB" id="A0A1H2RLQ1"/>
<dbReference type="RefSeq" id="WP_092679449.1">
    <property type="nucleotide sequence ID" value="NZ_FNMZ01000001.1"/>
</dbReference>
<evidence type="ECO:0000313" key="2">
    <source>
        <dbReference type="EMBL" id="SDW20158.1"/>
    </source>
</evidence>
<dbReference type="GO" id="GO:0035556">
    <property type="term" value="P:intracellular signal transduction"/>
    <property type="evidence" value="ECO:0007669"/>
    <property type="project" value="InterPro"/>
</dbReference>
<dbReference type="SUPFAM" id="SSF55073">
    <property type="entry name" value="Nucleotide cyclase"/>
    <property type="match status" value="1"/>
</dbReference>
<evidence type="ECO:0000313" key="3">
    <source>
        <dbReference type="Proteomes" id="UP000199118"/>
    </source>
</evidence>
<dbReference type="PROSITE" id="PS50125">
    <property type="entry name" value="GUANYLATE_CYCLASE_2"/>
    <property type="match status" value="1"/>
</dbReference>
<protein>
    <submittedName>
        <fullName evidence="2">Adenylate cyclase</fullName>
    </submittedName>
</protein>
<dbReference type="Gene3D" id="3.30.70.1230">
    <property type="entry name" value="Nucleotide cyclase"/>
    <property type="match status" value="1"/>
</dbReference>
<organism evidence="2 3">
    <name type="scientific">Albimonas donghaensis</name>
    <dbReference type="NCBI Taxonomy" id="356660"/>
    <lineage>
        <taxon>Bacteria</taxon>
        <taxon>Pseudomonadati</taxon>
        <taxon>Pseudomonadota</taxon>
        <taxon>Alphaproteobacteria</taxon>
        <taxon>Rhodobacterales</taxon>
        <taxon>Paracoccaceae</taxon>
        <taxon>Albimonas</taxon>
    </lineage>
</organism>
<feature type="domain" description="Guanylate cyclase" evidence="1">
    <location>
        <begin position="221"/>
        <end position="370"/>
    </location>
</feature>
<dbReference type="GO" id="GO:0004016">
    <property type="term" value="F:adenylate cyclase activity"/>
    <property type="evidence" value="ECO:0007669"/>
    <property type="project" value="UniProtKB-ARBA"/>
</dbReference>
<dbReference type="EMBL" id="FNMZ01000001">
    <property type="protein sequence ID" value="SDW20158.1"/>
    <property type="molecule type" value="Genomic_DNA"/>
</dbReference>
<accession>A0A1H2RLQ1</accession>
<dbReference type="InterPro" id="IPR050697">
    <property type="entry name" value="Adenylyl/Guanylyl_Cyclase_3/4"/>
</dbReference>
<dbReference type="Proteomes" id="UP000199118">
    <property type="component" value="Unassembled WGS sequence"/>
</dbReference>
<dbReference type="InterPro" id="IPR029787">
    <property type="entry name" value="Nucleotide_cyclase"/>
</dbReference>
<proteinExistence type="predicted"/>
<reference evidence="2 3" key="1">
    <citation type="submission" date="2016-10" db="EMBL/GenBank/DDBJ databases">
        <authorList>
            <person name="de Groot N.N."/>
        </authorList>
    </citation>
    <scope>NUCLEOTIDE SEQUENCE [LARGE SCALE GENOMIC DNA]</scope>
    <source>
        <strain evidence="2 3">DSM 17890</strain>
    </source>
</reference>
<sequence length="446" mass="48450">MTHATLTAKVETWLLQETLSDPDILELFGALCQRLNAVGIPLERAALSWPTLHPLFQAEQIYWRLGEGAQLFQYRHDATSSGAFEASPFNHVLVHGLDMMRRRLDGPEALLDFPVLEELAEEGFTDYLMTSTRFSIAEVKGFRGGKSGIMASWSTRRPGGFSDTDLEALARVQRVFAVACHSAIQKRVMVNLADAYLGATAAARALSGEVRRGDGERIRAIIWHSDLRRSTRLSNQMAPEAYLDLLRSYYDCTAQSVIDEGGEILEFIGDAVLAIFPVRGDTGGPEAARAAMRAMEKALDRREAWLAGREAAAGADATAIGVADGMDGRDMLNFSISMTIGEVMFGNIGVPTRLTFSAIGPAVNKVARLDELSKILGRAVLATREVAQVDPDRWTSIGPQRLRDFDQPVELFTRLCARDAFVPEAAPDATPTSAVAGIIPPAAAAS</sequence>
<dbReference type="InterPro" id="IPR001054">
    <property type="entry name" value="A/G_cyclase"/>
</dbReference>
<dbReference type="PANTHER" id="PTHR43081">
    <property type="entry name" value="ADENYLATE CYCLASE, TERMINAL-DIFFERENTIATION SPECIFIC-RELATED"/>
    <property type="match status" value="1"/>
</dbReference>